<dbReference type="PROSITE" id="PS51257">
    <property type="entry name" value="PROKAR_LIPOPROTEIN"/>
    <property type="match status" value="1"/>
</dbReference>
<dbReference type="SMART" id="SM00130">
    <property type="entry name" value="KR"/>
    <property type="match status" value="1"/>
</dbReference>
<evidence type="ECO:0000256" key="2">
    <source>
        <dbReference type="ARBA" id="ARBA00023157"/>
    </source>
</evidence>
<dbReference type="InterPro" id="IPR018056">
    <property type="entry name" value="Kringle_CS"/>
</dbReference>
<gene>
    <name evidence="6" type="ORF">QTG54_001090</name>
</gene>
<dbReference type="SUPFAM" id="SSF55797">
    <property type="entry name" value="PR-1-like"/>
    <property type="match status" value="1"/>
</dbReference>
<dbReference type="Gene3D" id="3.40.33.10">
    <property type="entry name" value="CAP"/>
    <property type="match status" value="1"/>
</dbReference>
<feature type="region of interest" description="Disordered" evidence="3">
    <location>
        <begin position="298"/>
        <end position="349"/>
    </location>
</feature>
<accession>A0AAD8YM59</accession>
<organism evidence="6 7">
    <name type="scientific">Skeletonema marinoi</name>
    <dbReference type="NCBI Taxonomy" id="267567"/>
    <lineage>
        <taxon>Eukaryota</taxon>
        <taxon>Sar</taxon>
        <taxon>Stramenopiles</taxon>
        <taxon>Ochrophyta</taxon>
        <taxon>Bacillariophyta</taxon>
        <taxon>Coscinodiscophyceae</taxon>
        <taxon>Thalassiosirophycidae</taxon>
        <taxon>Thalassiosirales</taxon>
        <taxon>Skeletonemataceae</taxon>
        <taxon>Skeletonema</taxon>
        <taxon>Skeletonema marinoi-dohrnii complex</taxon>
    </lineage>
</organism>
<feature type="region of interest" description="Disordered" evidence="3">
    <location>
        <begin position="28"/>
        <end position="56"/>
    </location>
</feature>
<evidence type="ECO:0000313" key="7">
    <source>
        <dbReference type="Proteomes" id="UP001224775"/>
    </source>
</evidence>
<feature type="chain" id="PRO_5042107850" evidence="4">
    <location>
        <begin position="27"/>
        <end position="658"/>
    </location>
</feature>
<dbReference type="InterPro" id="IPR038178">
    <property type="entry name" value="Kringle_sf"/>
</dbReference>
<dbReference type="SUPFAM" id="SSF57440">
    <property type="entry name" value="Kringle-like"/>
    <property type="match status" value="1"/>
</dbReference>
<dbReference type="PROSITE" id="PS50070">
    <property type="entry name" value="KRINGLE_2"/>
    <property type="match status" value="1"/>
</dbReference>
<evidence type="ECO:0000313" key="6">
    <source>
        <dbReference type="EMBL" id="KAK1749151.1"/>
    </source>
</evidence>
<dbReference type="EMBL" id="JATAAI010000001">
    <property type="protein sequence ID" value="KAK1749151.1"/>
    <property type="molecule type" value="Genomic_DNA"/>
</dbReference>
<dbReference type="InterPro" id="IPR014044">
    <property type="entry name" value="CAP_dom"/>
</dbReference>
<evidence type="ECO:0000256" key="4">
    <source>
        <dbReference type="SAM" id="SignalP"/>
    </source>
</evidence>
<sequence>MRSLRPQQNGLLVSAALLMASSSCDASDESVDYRRDGSVRRRRQDNNPREEKRFSRHLTDADCSSAQKSFLFSFQTDTYGYETSWFLRNTATNEMIDFGPPPNVSYGDLTIYSYSYCLDLGSTYTLAIEDNFGDGMCCRNGLGAYEFSIGDAKVYSTDFKKTFHDYVEHTFTVGTKYTSLPTKLPTQRPAGANTEENSEDEAPHCAASDPTTCGCSDKLQSDYRGSIDTTESGVTCQRWRDQTPHTHPYLPEDFPGEDLTRNYCRNPGGESERPWCFTTDAIMRWEYCDVPICGVPTTLRPSVSPTTRPTLTPTKSPELKPTTSPTLAPTATPSKQPTNKPTPDQSVLNAKNGCYGGDIKVKVEVRADKYNDDTGWELVDATGTKIMSQAQNTFGKEEYKMQEKCVPHGTYTFKIVDKYGDGICCRYGQGFFRIWLDDREVLNGGSFNKEVVANIVVGFDPHGLMTERDHQYLEAHNIRRKEWHEEYNKTFVPLVYSPMLAADAKAWAEELLWSCGVVGIEHEGTNSFGENLAKNTGDPKTWGQLYPPENIVRRWIDFEKGLPYPSNGHLTAALWRAGKYLGCGEGAREFGRGVCRIQVCRYGRASNCDMAKFDSRNGTNWLTPMLMNYTRCGPDCPQEGCFDGTQSWTNVTSWMIDS</sequence>
<reference evidence="6" key="1">
    <citation type="submission" date="2023-06" db="EMBL/GenBank/DDBJ databases">
        <title>Survivors Of The Sea: Transcriptome response of Skeletonema marinoi to long-term dormancy.</title>
        <authorList>
            <person name="Pinder M.I.M."/>
            <person name="Kourtchenko O."/>
            <person name="Robertson E.K."/>
            <person name="Larsson T."/>
            <person name="Maumus F."/>
            <person name="Osuna-Cruz C.M."/>
            <person name="Vancaester E."/>
            <person name="Stenow R."/>
            <person name="Vandepoele K."/>
            <person name="Ploug H."/>
            <person name="Bruchert V."/>
            <person name="Godhe A."/>
            <person name="Topel M."/>
        </authorList>
    </citation>
    <scope>NUCLEOTIDE SEQUENCE</scope>
    <source>
        <strain evidence="6">R05AC</strain>
    </source>
</reference>
<evidence type="ECO:0000256" key="3">
    <source>
        <dbReference type="SAM" id="MobiDB-lite"/>
    </source>
</evidence>
<feature type="signal peptide" evidence="4">
    <location>
        <begin position="1"/>
        <end position="26"/>
    </location>
</feature>
<dbReference type="Gene3D" id="2.40.20.10">
    <property type="entry name" value="Plasminogen Kringle 4"/>
    <property type="match status" value="1"/>
</dbReference>
<feature type="compositionally biased region" description="Basic and acidic residues" evidence="3">
    <location>
        <begin position="31"/>
        <end position="56"/>
    </location>
</feature>
<feature type="domain" description="Kringle" evidence="5">
    <location>
        <begin position="214"/>
        <end position="293"/>
    </location>
</feature>
<keyword evidence="7" id="KW-1185">Reference proteome</keyword>
<dbReference type="GO" id="GO:0004175">
    <property type="term" value="F:endopeptidase activity"/>
    <property type="evidence" value="ECO:0007669"/>
    <property type="project" value="TreeGrafter"/>
</dbReference>
<dbReference type="InterPro" id="IPR050759">
    <property type="entry name" value="Serine_protease_kringle"/>
</dbReference>
<dbReference type="AlphaFoldDB" id="A0AAD8YM59"/>
<evidence type="ECO:0000256" key="1">
    <source>
        <dbReference type="ARBA" id="ARBA00022572"/>
    </source>
</evidence>
<keyword evidence="2" id="KW-1015">Disulfide bond</keyword>
<name>A0AAD8YM59_9STRA</name>
<dbReference type="PROSITE" id="PS00021">
    <property type="entry name" value="KRINGLE_1"/>
    <property type="match status" value="1"/>
</dbReference>
<dbReference type="SMART" id="SM00198">
    <property type="entry name" value="SCP"/>
    <property type="match status" value="1"/>
</dbReference>
<dbReference type="CDD" id="cd00108">
    <property type="entry name" value="KR"/>
    <property type="match status" value="1"/>
</dbReference>
<dbReference type="Pfam" id="PF00051">
    <property type="entry name" value="Kringle"/>
    <property type="match status" value="1"/>
</dbReference>
<comment type="caution">
    <text evidence="6">The sequence shown here is derived from an EMBL/GenBank/DDBJ whole genome shotgun (WGS) entry which is preliminary data.</text>
</comment>
<evidence type="ECO:0000259" key="5">
    <source>
        <dbReference type="PROSITE" id="PS50070"/>
    </source>
</evidence>
<dbReference type="InterPro" id="IPR035940">
    <property type="entry name" value="CAP_sf"/>
</dbReference>
<dbReference type="Proteomes" id="UP001224775">
    <property type="component" value="Unassembled WGS sequence"/>
</dbReference>
<dbReference type="PANTHER" id="PTHR24261">
    <property type="entry name" value="PLASMINOGEN-RELATED"/>
    <property type="match status" value="1"/>
</dbReference>
<keyword evidence="4" id="KW-0732">Signal</keyword>
<feature type="compositionally biased region" description="Polar residues" evidence="3">
    <location>
        <begin position="299"/>
        <end position="315"/>
    </location>
</feature>
<feature type="region of interest" description="Disordered" evidence="3">
    <location>
        <begin position="182"/>
        <end position="210"/>
    </location>
</feature>
<dbReference type="InterPro" id="IPR000001">
    <property type="entry name" value="Kringle"/>
</dbReference>
<dbReference type="GO" id="GO:0005615">
    <property type="term" value="C:extracellular space"/>
    <property type="evidence" value="ECO:0007669"/>
    <property type="project" value="TreeGrafter"/>
</dbReference>
<keyword evidence="1" id="KW-0420">Kringle</keyword>
<dbReference type="GO" id="GO:0005102">
    <property type="term" value="F:signaling receptor binding"/>
    <property type="evidence" value="ECO:0007669"/>
    <property type="project" value="TreeGrafter"/>
</dbReference>
<dbReference type="InterPro" id="IPR013806">
    <property type="entry name" value="Kringle-like"/>
</dbReference>
<protein>
    <submittedName>
        <fullName evidence="6">Kringle domain-containing protein</fullName>
    </submittedName>
</protein>
<feature type="compositionally biased region" description="Polar residues" evidence="3">
    <location>
        <begin position="336"/>
        <end position="349"/>
    </location>
</feature>
<dbReference type="Pfam" id="PF00188">
    <property type="entry name" value="CAP"/>
    <property type="match status" value="1"/>
</dbReference>
<dbReference type="PANTHER" id="PTHR24261:SF7">
    <property type="entry name" value="KRINGLE DOMAIN-CONTAINING PROTEIN"/>
    <property type="match status" value="1"/>
</dbReference>
<proteinExistence type="predicted"/>
<feature type="compositionally biased region" description="Low complexity" evidence="3">
    <location>
        <begin position="319"/>
        <end position="335"/>
    </location>
</feature>
<dbReference type="PRINTS" id="PR00018">
    <property type="entry name" value="KRINGLE"/>
</dbReference>